<comment type="caution">
    <text evidence="1">The sequence shown here is derived from an EMBL/GenBank/DDBJ whole genome shotgun (WGS) entry which is preliminary data.</text>
</comment>
<reference evidence="1 2" key="1">
    <citation type="submission" date="2017-05" db="EMBL/GenBank/DDBJ databases">
        <title>Genome of assembly of the Bengalese finch, Lonchura striata domestica.</title>
        <authorList>
            <person name="Colquitt B.M."/>
            <person name="Brainard M.S."/>
        </authorList>
    </citation>
    <scope>NUCLEOTIDE SEQUENCE [LARGE SCALE GENOMIC DNA]</scope>
    <source>
        <strain evidence="1">White83orange57</strain>
    </source>
</reference>
<dbReference type="EMBL" id="MUZQ01000059">
    <property type="protein sequence ID" value="OWK60484.1"/>
    <property type="molecule type" value="Genomic_DNA"/>
</dbReference>
<evidence type="ECO:0000313" key="1">
    <source>
        <dbReference type="EMBL" id="OWK60484.1"/>
    </source>
</evidence>
<organism evidence="1 2">
    <name type="scientific">Lonchura striata</name>
    <name type="common">white-rumped munia</name>
    <dbReference type="NCBI Taxonomy" id="40157"/>
    <lineage>
        <taxon>Eukaryota</taxon>
        <taxon>Metazoa</taxon>
        <taxon>Chordata</taxon>
        <taxon>Craniata</taxon>
        <taxon>Vertebrata</taxon>
        <taxon>Euteleostomi</taxon>
        <taxon>Archelosauria</taxon>
        <taxon>Archosauria</taxon>
        <taxon>Dinosauria</taxon>
        <taxon>Saurischia</taxon>
        <taxon>Theropoda</taxon>
        <taxon>Coelurosauria</taxon>
        <taxon>Aves</taxon>
        <taxon>Neognathae</taxon>
        <taxon>Neoaves</taxon>
        <taxon>Telluraves</taxon>
        <taxon>Australaves</taxon>
        <taxon>Passeriformes</taxon>
        <taxon>Passeroidea</taxon>
        <taxon>Estrildidae</taxon>
        <taxon>Estrildinae</taxon>
        <taxon>Lonchura</taxon>
    </lineage>
</organism>
<gene>
    <name evidence="1" type="ORF">RLOC_00014976</name>
</gene>
<sequence>MKAGFTTQNFLRKKN</sequence>
<dbReference type="Proteomes" id="UP000197619">
    <property type="component" value="Unassembled WGS sequence"/>
</dbReference>
<protein>
    <submittedName>
        <fullName evidence="1">Uncharacterized protein</fullName>
    </submittedName>
</protein>
<accession>A0A218V383</accession>
<keyword evidence="2" id="KW-1185">Reference proteome</keyword>
<evidence type="ECO:0000313" key="2">
    <source>
        <dbReference type="Proteomes" id="UP000197619"/>
    </source>
</evidence>
<name>A0A218V383_9PASE</name>
<proteinExistence type="predicted"/>